<feature type="signal peptide" evidence="1">
    <location>
        <begin position="1"/>
        <end position="15"/>
    </location>
</feature>
<keyword evidence="3" id="KW-1185">Reference proteome</keyword>
<gene>
    <name evidence="2" type="ORF">LSALG_LOCUS9822</name>
</gene>
<protein>
    <submittedName>
        <fullName evidence="2">Uncharacterized protein</fullName>
    </submittedName>
</protein>
<proteinExistence type="predicted"/>
<reference evidence="2" key="1">
    <citation type="submission" date="2023-04" db="EMBL/GenBank/DDBJ databases">
        <authorList>
            <person name="Vijverberg K."/>
            <person name="Xiong W."/>
            <person name="Schranz E."/>
        </authorList>
    </citation>
    <scope>NUCLEOTIDE SEQUENCE</scope>
</reference>
<dbReference type="AlphaFoldDB" id="A0AA35YDY1"/>
<evidence type="ECO:0000313" key="2">
    <source>
        <dbReference type="EMBL" id="CAI9269448.1"/>
    </source>
</evidence>
<organism evidence="2 3">
    <name type="scientific">Lactuca saligna</name>
    <name type="common">Willowleaf lettuce</name>
    <dbReference type="NCBI Taxonomy" id="75948"/>
    <lineage>
        <taxon>Eukaryota</taxon>
        <taxon>Viridiplantae</taxon>
        <taxon>Streptophyta</taxon>
        <taxon>Embryophyta</taxon>
        <taxon>Tracheophyta</taxon>
        <taxon>Spermatophyta</taxon>
        <taxon>Magnoliopsida</taxon>
        <taxon>eudicotyledons</taxon>
        <taxon>Gunneridae</taxon>
        <taxon>Pentapetalae</taxon>
        <taxon>asterids</taxon>
        <taxon>campanulids</taxon>
        <taxon>Asterales</taxon>
        <taxon>Asteraceae</taxon>
        <taxon>Cichorioideae</taxon>
        <taxon>Cichorieae</taxon>
        <taxon>Lactucinae</taxon>
        <taxon>Lactuca</taxon>
    </lineage>
</organism>
<dbReference type="PANTHER" id="PTHR16166:SF143">
    <property type="entry name" value="PROTEIN SORTING-ASSOCIATED PROTEIN, PUTATIVE (DUF1162)-RELATED"/>
    <property type="match status" value="1"/>
</dbReference>
<dbReference type="Proteomes" id="UP001177003">
    <property type="component" value="Chromosome 1"/>
</dbReference>
<evidence type="ECO:0000313" key="3">
    <source>
        <dbReference type="Proteomes" id="UP001177003"/>
    </source>
</evidence>
<name>A0AA35YDY1_LACSI</name>
<dbReference type="PANTHER" id="PTHR16166">
    <property type="entry name" value="VACUOLAR PROTEIN SORTING-ASSOCIATED PROTEIN VPS13"/>
    <property type="match status" value="1"/>
</dbReference>
<dbReference type="InterPro" id="IPR026847">
    <property type="entry name" value="VPS13"/>
</dbReference>
<accession>A0AA35YDY1</accession>
<sequence>MLMLLWMLLTKLCKFLHEKAFSTMEATTHELIHPTIDVLLSMLAVLLEPIEMTCDPTYLVNFLELYTVLASFQSHEGRVLNSLNGIKDMKSRLTSKAEYMLSGRKRMMWDISLINIKIIIPWENGKSEIHKLVLGLTAVTFSSKHDVSCFAPDINVPSQFMRNLIDYNSSSELLEGTQIQDLYALLEIKLVDFQFLAETLDVVQDIDWVIYLLLGNLLNHNILLKQVSNQD</sequence>
<evidence type="ECO:0000256" key="1">
    <source>
        <dbReference type="SAM" id="SignalP"/>
    </source>
</evidence>
<dbReference type="GO" id="GO:0006623">
    <property type="term" value="P:protein targeting to vacuole"/>
    <property type="evidence" value="ECO:0007669"/>
    <property type="project" value="TreeGrafter"/>
</dbReference>
<dbReference type="EMBL" id="OX465077">
    <property type="protein sequence ID" value="CAI9269448.1"/>
    <property type="molecule type" value="Genomic_DNA"/>
</dbReference>
<dbReference type="GO" id="GO:0045053">
    <property type="term" value="P:protein retention in Golgi apparatus"/>
    <property type="evidence" value="ECO:0007669"/>
    <property type="project" value="TreeGrafter"/>
</dbReference>
<keyword evidence="1" id="KW-0732">Signal</keyword>
<feature type="chain" id="PRO_5041206107" evidence="1">
    <location>
        <begin position="16"/>
        <end position="231"/>
    </location>
</feature>